<sequence>MRLEESAVIKDILAGHKGVSPFKTAINLGSGDVHHLIRSKPWVRDNVFEPLIALGANIVNVDAFSFPGVDLVQDLSLPDGLDFVDKIAGPRLFILANVFEHIPTFARNEFLKKIYIKMGKGDALIVTVPNDYPYHADPIDTMYRPHPDEIAAIIPLDWRERHLIVSGSYKEEFMRMGFFKRVRKLLKPLWILQKPTKWLENHRLLYLFKPYKISIAFGVK</sequence>
<dbReference type="HOGENOM" id="CLU_1224096_0_0_4"/>
<accession>A0A0B7J014</accession>
<dbReference type="KEGG" id="mbac:BN1209_0971"/>
<reference evidence="2" key="1">
    <citation type="submission" date="2014-12" db="EMBL/GenBank/DDBJ databases">
        <authorList>
            <person name="Salcher M.M."/>
        </authorList>
    </citation>
    <scope>NUCLEOTIDE SEQUENCE [LARGE SCALE GENOMIC DNA]</scope>
    <source>
        <strain evidence="2">MMS-10A-171</strain>
    </source>
</reference>
<dbReference type="RefSeq" id="WP_045751194.1">
    <property type="nucleotide sequence ID" value="NZ_LN794158.1"/>
</dbReference>
<gene>
    <name evidence="1" type="ORF">BN1209_0971</name>
</gene>
<evidence type="ECO:0000313" key="1">
    <source>
        <dbReference type="EMBL" id="CEN56013.1"/>
    </source>
</evidence>
<dbReference type="EMBL" id="LN794158">
    <property type="protein sequence ID" value="CEN56013.1"/>
    <property type="molecule type" value="Genomic_DNA"/>
</dbReference>
<dbReference type="Proteomes" id="UP000056322">
    <property type="component" value="Chromosome 1"/>
</dbReference>
<evidence type="ECO:0008006" key="3">
    <source>
        <dbReference type="Google" id="ProtNLM"/>
    </source>
</evidence>
<protein>
    <recommendedName>
        <fullName evidence="3">Methyltransferase type 12</fullName>
    </recommendedName>
</protein>
<keyword evidence="2" id="KW-1185">Reference proteome</keyword>
<dbReference type="OrthoDB" id="7594711at2"/>
<evidence type="ECO:0000313" key="2">
    <source>
        <dbReference type="Proteomes" id="UP000056322"/>
    </source>
</evidence>
<name>A0A0B7J014_9PROT</name>
<proteinExistence type="predicted"/>
<dbReference type="AlphaFoldDB" id="A0A0B7J014"/>
<organism evidence="1 2">
    <name type="scientific">Candidatus Methylopumilus turicensis</name>
    <dbReference type="NCBI Taxonomy" id="1581680"/>
    <lineage>
        <taxon>Bacteria</taxon>
        <taxon>Pseudomonadati</taxon>
        <taxon>Pseudomonadota</taxon>
        <taxon>Betaproteobacteria</taxon>
        <taxon>Nitrosomonadales</taxon>
        <taxon>Methylophilaceae</taxon>
        <taxon>Candidatus Methylopumilus</taxon>
    </lineage>
</organism>